<dbReference type="InterPro" id="IPR023214">
    <property type="entry name" value="HAD_sf"/>
</dbReference>
<gene>
    <name evidence="4" type="ORF">GCM10022286_08520</name>
</gene>
<dbReference type="PANTHER" id="PTHR46470">
    <property type="entry name" value="N-ACYLNEURAMINATE-9-PHOSPHATASE"/>
    <property type="match status" value="1"/>
</dbReference>
<reference evidence="4" key="2">
    <citation type="submission" date="2023-12" db="EMBL/GenBank/DDBJ databases">
        <authorList>
            <person name="Sun Q."/>
            <person name="Inoue M."/>
        </authorList>
    </citation>
    <scope>NUCLEOTIDE SEQUENCE</scope>
    <source>
        <strain evidence="4">JCM 17590</strain>
    </source>
</reference>
<sequence length="239" mass="25421">MTPHTLLLDFDGTLVDWVGALEAGVTAAAAHVARLHGLDAAEVAARTMAFEEEVFELHATGWTLGGVGAPELGLAIWRRLLGEYGLDDEPAEFLAAAQWQAELAAYRAFDDVAALLAGCAAAGIRLGLVTNGPSAVQRAKLERVGLTGAFDELFISAEVGAAKPDTRIFEVALERLDADPERTWHVGDSLEFDVAGAQAAGIGSVWLNRFDWPRGKHQPAPDREIATLDELTQVLAKAA</sequence>
<reference evidence="4" key="1">
    <citation type="journal article" date="2014" name="Int. J. Syst. Evol. Microbiol.">
        <title>Complete genome of a new Firmicutes species belonging to the dominant human colonic microbiota ('Ruminococcus bicirculans') reveals two chromosomes and a selective capacity to utilize plant glucans.</title>
        <authorList>
            <consortium name="NISC Comparative Sequencing Program"/>
            <person name="Wegmann U."/>
            <person name="Louis P."/>
            <person name="Goesmann A."/>
            <person name="Henrissat B."/>
            <person name="Duncan S.H."/>
            <person name="Flint H.J."/>
        </authorList>
    </citation>
    <scope>NUCLEOTIDE SEQUENCE</scope>
    <source>
        <strain evidence="4">JCM 17590</strain>
    </source>
</reference>
<organism evidence="4 5">
    <name type="scientific">Gryllotalpicola daejeonensis</name>
    <dbReference type="NCBI Taxonomy" id="993087"/>
    <lineage>
        <taxon>Bacteria</taxon>
        <taxon>Bacillati</taxon>
        <taxon>Actinomycetota</taxon>
        <taxon>Actinomycetes</taxon>
        <taxon>Micrococcales</taxon>
        <taxon>Microbacteriaceae</taxon>
        <taxon>Gryllotalpicola</taxon>
    </lineage>
</organism>
<keyword evidence="3" id="KW-0460">Magnesium</keyword>
<comment type="caution">
    <text evidence="4">The sequence shown here is derived from an EMBL/GenBank/DDBJ whole genome shotgun (WGS) entry which is preliminary data.</text>
</comment>
<evidence type="ECO:0008006" key="6">
    <source>
        <dbReference type="Google" id="ProtNLM"/>
    </source>
</evidence>
<dbReference type="NCBIfam" id="TIGR01509">
    <property type="entry name" value="HAD-SF-IA-v3"/>
    <property type="match status" value="1"/>
</dbReference>
<comment type="cofactor">
    <cofactor evidence="1">
        <name>Mg(2+)</name>
        <dbReference type="ChEBI" id="CHEBI:18420"/>
    </cofactor>
</comment>
<dbReference type="Pfam" id="PF00702">
    <property type="entry name" value="Hydrolase"/>
    <property type="match status" value="1"/>
</dbReference>
<dbReference type="RefSeq" id="WP_344790501.1">
    <property type="nucleotide sequence ID" value="NZ_BAABBV010000001.1"/>
</dbReference>
<dbReference type="SFLD" id="SFLDS00003">
    <property type="entry name" value="Haloacid_Dehalogenase"/>
    <property type="match status" value="1"/>
</dbReference>
<evidence type="ECO:0000313" key="5">
    <source>
        <dbReference type="Proteomes" id="UP001415169"/>
    </source>
</evidence>
<dbReference type="InterPro" id="IPR006439">
    <property type="entry name" value="HAD-SF_hydro_IA"/>
</dbReference>
<dbReference type="Gene3D" id="3.40.50.1000">
    <property type="entry name" value="HAD superfamily/HAD-like"/>
    <property type="match status" value="1"/>
</dbReference>
<dbReference type="Proteomes" id="UP001415169">
    <property type="component" value="Unassembled WGS sequence"/>
</dbReference>
<dbReference type="NCBIfam" id="TIGR01549">
    <property type="entry name" value="HAD-SF-IA-v1"/>
    <property type="match status" value="1"/>
</dbReference>
<keyword evidence="2" id="KW-0378">Hydrolase</keyword>
<evidence type="ECO:0000313" key="4">
    <source>
        <dbReference type="EMBL" id="GAA4157202.1"/>
    </source>
</evidence>
<accession>A0ABP7ZGI1</accession>
<dbReference type="Gene3D" id="1.20.120.710">
    <property type="entry name" value="Haloacid dehalogenase hydrolase-like domain"/>
    <property type="match status" value="1"/>
</dbReference>
<dbReference type="SFLD" id="SFLDG01129">
    <property type="entry name" value="C1.5:_HAD__Beta-PGM__Phosphata"/>
    <property type="match status" value="1"/>
</dbReference>
<dbReference type="EMBL" id="BAABBV010000001">
    <property type="protein sequence ID" value="GAA4157202.1"/>
    <property type="molecule type" value="Genomic_DNA"/>
</dbReference>
<dbReference type="InterPro" id="IPR051400">
    <property type="entry name" value="HAD-like_hydrolase"/>
</dbReference>
<evidence type="ECO:0000256" key="1">
    <source>
        <dbReference type="ARBA" id="ARBA00001946"/>
    </source>
</evidence>
<dbReference type="InterPro" id="IPR036412">
    <property type="entry name" value="HAD-like_sf"/>
</dbReference>
<protein>
    <recommendedName>
        <fullName evidence="6">HAD family hydrolase</fullName>
    </recommendedName>
</protein>
<evidence type="ECO:0000256" key="3">
    <source>
        <dbReference type="ARBA" id="ARBA00022842"/>
    </source>
</evidence>
<name>A0ABP7ZGI1_9MICO</name>
<evidence type="ECO:0000256" key="2">
    <source>
        <dbReference type="ARBA" id="ARBA00022801"/>
    </source>
</evidence>
<dbReference type="SUPFAM" id="SSF56784">
    <property type="entry name" value="HAD-like"/>
    <property type="match status" value="1"/>
</dbReference>
<dbReference type="PRINTS" id="PR00413">
    <property type="entry name" value="HADHALOGNASE"/>
</dbReference>
<keyword evidence="5" id="KW-1185">Reference proteome</keyword>
<dbReference type="PANTHER" id="PTHR46470:SF4">
    <property type="entry name" value="5-AMINO-6-(5-PHOSPHO-D-RIBITYLAMINO)URACIL PHOSPHATASE YIGB"/>
    <property type="match status" value="1"/>
</dbReference>
<proteinExistence type="predicted"/>